<gene>
    <name evidence="9" type="ORF">WOLCODRAFT_152646</name>
</gene>
<keyword evidence="10" id="KW-1185">Reference proteome</keyword>
<feature type="DNA-binding region" description="Homeobox" evidence="5">
    <location>
        <begin position="78"/>
        <end position="137"/>
    </location>
</feature>
<feature type="compositionally biased region" description="Polar residues" evidence="7">
    <location>
        <begin position="404"/>
        <end position="413"/>
    </location>
</feature>
<dbReference type="AlphaFoldDB" id="A0A2H3JXP3"/>
<dbReference type="InterPro" id="IPR001356">
    <property type="entry name" value="HD"/>
</dbReference>
<keyword evidence="3 5" id="KW-0371">Homeobox</keyword>
<dbReference type="GO" id="GO:0000978">
    <property type="term" value="F:RNA polymerase II cis-regulatory region sequence-specific DNA binding"/>
    <property type="evidence" value="ECO:0007669"/>
    <property type="project" value="TreeGrafter"/>
</dbReference>
<dbReference type="GO" id="GO:0030154">
    <property type="term" value="P:cell differentiation"/>
    <property type="evidence" value="ECO:0007669"/>
    <property type="project" value="TreeGrafter"/>
</dbReference>
<dbReference type="PROSITE" id="PS50071">
    <property type="entry name" value="HOMEOBOX_2"/>
    <property type="match status" value="1"/>
</dbReference>
<dbReference type="CDD" id="cd00086">
    <property type="entry name" value="homeodomain"/>
    <property type="match status" value="1"/>
</dbReference>
<evidence type="ECO:0000259" key="8">
    <source>
        <dbReference type="PROSITE" id="PS50071"/>
    </source>
</evidence>
<comment type="subcellular location">
    <subcellularLocation>
        <location evidence="1 5 6">Nucleus</location>
    </subcellularLocation>
</comment>
<evidence type="ECO:0000256" key="1">
    <source>
        <dbReference type="ARBA" id="ARBA00004123"/>
    </source>
</evidence>
<proteinExistence type="predicted"/>
<feature type="region of interest" description="Disordered" evidence="7">
    <location>
        <begin position="305"/>
        <end position="454"/>
    </location>
</feature>
<feature type="domain" description="Homeobox" evidence="8">
    <location>
        <begin position="76"/>
        <end position="136"/>
    </location>
</feature>
<dbReference type="Pfam" id="PF00046">
    <property type="entry name" value="Homeodomain"/>
    <property type="match status" value="1"/>
</dbReference>
<dbReference type="Pfam" id="PF24818">
    <property type="entry name" value="PH_TRF2_HOY1"/>
    <property type="match status" value="1"/>
</dbReference>
<dbReference type="EMBL" id="KB468124">
    <property type="protein sequence ID" value="PCH42618.1"/>
    <property type="molecule type" value="Genomic_DNA"/>
</dbReference>
<evidence type="ECO:0000256" key="5">
    <source>
        <dbReference type="PROSITE-ProRule" id="PRU00108"/>
    </source>
</evidence>
<dbReference type="PANTHER" id="PTHR24324:SF5">
    <property type="entry name" value="HEMATOPOIETICALLY-EXPRESSED HOMEOBOX PROTEIN HHEX"/>
    <property type="match status" value="1"/>
</dbReference>
<feature type="compositionally biased region" description="Polar residues" evidence="7">
    <location>
        <begin position="24"/>
        <end position="36"/>
    </location>
</feature>
<dbReference type="GO" id="GO:0005634">
    <property type="term" value="C:nucleus"/>
    <property type="evidence" value="ECO:0007669"/>
    <property type="project" value="UniProtKB-SubCell"/>
</dbReference>
<evidence type="ECO:0000256" key="4">
    <source>
        <dbReference type="ARBA" id="ARBA00023242"/>
    </source>
</evidence>
<feature type="compositionally biased region" description="Polar residues" evidence="7">
    <location>
        <begin position="63"/>
        <end position="74"/>
    </location>
</feature>
<dbReference type="GO" id="GO:0006357">
    <property type="term" value="P:regulation of transcription by RNA polymerase II"/>
    <property type="evidence" value="ECO:0007669"/>
    <property type="project" value="TreeGrafter"/>
</dbReference>
<reference evidence="9 10" key="1">
    <citation type="journal article" date="2012" name="Science">
        <title>The Paleozoic origin of enzymatic lignin decomposition reconstructed from 31 fungal genomes.</title>
        <authorList>
            <person name="Floudas D."/>
            <person name="Binder M."/>
            <person name="Riley R."/>
            <person name="Barry K."/>
            <person name="Blanchette R.A."/>
            <person name="Henrissat B."/>
            <person name="Martinez A.T."/>
            <person name="Otillar R."/>
            <person name="Spatafora J.W."/>
            <person name="Yadav J.S."/>
            <person name="Aerts A."/>
            <person name="Benoit I."/>
            <person name="Boyd A."/>
            <person name="Carlson A."/>
            <person name="Copeland A."/>
            <person name="Coutinho P.M."/>
            <person name="de Vries R.P."/>
            <person name="Ferreira P."/>
            <person name="Findley K."/>
            <person name="Foster B."/>
            <person name="Gaskell J."/>
            <person name="Glotzer D."/>
            <person name="Gorecki P."/>
            <person name="Heitman J."/>
            <person name="Hesse C."/>
            <person name="Hori C."/>
            <person name="Igarashi K."/>
            <person name="Jurgens J.A."/>
            <person name="Kallen N."/>
            <person name="Kersten P."/>
            <person name="Kohler A."/>
            <person name="Kuees U."/>
            <person name="Kumar T.K.A."/>
            <person name="Kuo A."/>
            <person name="LaButti K."/>
            <person name="Larrondo L.F."/>
            <person name="Lindquist E."/>
            <person name="Ling A."/>
            <person name="Lombard V."/>
            <person name="Lucas S."/>
            <person name="Lundell T."/>
            <person name="Martin R."/>
            <person name="McLaughlin D.J."/>
            <person name="Morgenstern I."/>
            <person name="Morin E."/>
            <person name="Murat C."/>
            <person name="Nagy L.G."/>
            <person name="Nolan M."/>
            <person name="Ohm R.A."/>
            <person name="Patyshakuliyeva A."/>
            <person name="Rokas A."/>
            <person name="Ruiz-Duenas F.J."/>
            <person name="Sabat G."/>
            <person name="Salamov A."/>
            <person name="Samejima M."/>
            <person name="Schmutz J."/>
            <person name="Slot J.C."/>
            <person name="St John F."/>
            <person name="Stenlid J."/>
            <person name="Sun H."/>
            <person name="Sun S."/>
            <person name="Syed K."/>
            <person name="Tsang A."/>
            <person name="Wiebenga A."/>
            <person name="Young D."/>
            <person name="Pisabarro A."/>
            <person name="Eastwood D.C."/>
            <person name="Martin F."/>
            <person name="Cullen D."/>
            <person name="Grigoriev I.V."/>
            <person name="Hibbett D.S."/>
        </authorList>
    </citation>
    <scope>NUCLEOTIDE SEQUENCE [LARGE SCALE GENOMIC DNA]</scope>
    <source>
        <strain evidence="9 10">MD-104</strain>
    </source>
</reference>
<dbReference type="SUPFAM" id="SSF46689">
    <property type="entry name" value="Homeodomain-like"/>
    <property type="match status" value="1"/>
</dbReference>
<evidence type="ECO:0000313" key="10">
    <source>
        <dbReference type="Proteomes" id="UP000218811"/>
    </source>
</evidence>
<keyword evidence="2 5" id="KW-0238">DNA-binding</keyword>
<evidence type="ECO:0000256" key="3">
    <source>
        <dbReference type="ARBA" id="ARBA00023155"/>
    </source>
</evidence>
<evidence type="ECO:0000256" key="6">
    <source>
        <dbReference type="RuleBase" id="RU000682"/>
    </source>
</evidence>
<dbReference type="InterPro" id="IPR057939">
    <property type="entry name" value="TRF2_HOY1_PH"/>
</dbReference>
<evidence type="ECO:0000256" key="2">
    <source>
        <dbReference type="ARBA" id="ARBA00023125"/>
    </source>
</evidence>
<dbReference type="Gene3D" id="1.10.10.60">
    <property type="entry name" value="Homeodomain-like"/>
    <property type="match status" value="1"/>
</dbReference>
<evidence type="ECO:0000313" key="9">
    <source>
        <dbReference type="EMBL" id="PCH42618.1"/>
    </source>
</evidence>
<dbReference type="OrthoDB" id="6159439at2759"/>
<organism evidence="9 10">
    <name type="scientific">Wolfiporia cocos (strain MD-104)</name>
    <name type="common">Brown rot fungus</name>
    <dbReference type="NCBI Taxonomy" id="742152"/>
    <lineage>
        <taxon>Eukaryota</taxon>
        <taxon>Fungi</taxon>
        <taxon>Dikarya</taxon>
        <taxon>Basidiomycota</taxon>
        <taxon>Agaricomycotina</taxon>
        <taxon>Agaricomycetes</taxon>
        <taxon>Polyporales</taxon>
        <taxon>Phaeolaceae</taxon>
        <taxon>Wolfiporia</taxon>
    </lineage>
</organism>
<sequence length="468" mass="51534">MCIPPHHLMASQPRDLDGLDVETSDISHPAISTASSPKFAPPSPCNSDKVPEQMDEDEPPESPSTKQPRRNSTPESKEKRKRSRVTPEQLVQLEQFFATDKSPTAVRRKEISNLLGMNERQTQIWFQNRRAKAKSQASTKGQFSPLGMHPEFSTADNADLRSRLHEPEHLSTIPCTELVVGTWRRVSSVLDKDDLIACICDAKRCLFWYIFCDGNGFKIEVPFETVTDIRLTQVSPGMALASFTLSRPPLFYRECPNSTASDPAASRYWKPWSDWTENGQATKVLRHDLTGSAVHLSHVQQKLNASGLHGPISPPVPEGESRLDSGSAHSPLIRHQSHRPSDPSPNISPFRRRSHPYLLPTDHPRPSPVRSPSTHYLPTAGSYLSQWPDDTESGQPSPRFLGSPSASARQSPHQEFVPGGIGAMGMPSFPSASASAIGVPSEPSRQGVEPPSVPIDHIAAVRSLSASW</sequence>
<protein>
    <submittedName>
        <fullName evidence="9">Homeobox-domain-containing protein</fullName>
    </submittedName>
</protein>
<accession>A0A2H3JXP3</accession>
<dbReference type="SMART" id="SM00389">
    <property type="entry name" value="HOX"/>
    <property type="match status" value="1"/>
</dbReference>
<dbReference type="InterPro" id="IPR051000">
    <property type="entry name" value="Homeobox_DNA-bind_prot"/>
</dbReference>
<name>A0A2H3JXP3_WOLCO</name>
<keyword evidence="4 5" id="KW-0539">Nucleus</keyword>
<dbReference type="PANTHER" id="PTHR24324">
    <property type="entry name" value="HOMEOBOX PROTEIN HHEX"/>
    <property type="match status" value="1"/>
</dbReference>
<dbReference type="STRING" id="742152.A0A2H3JXP3"/>
<dbReference type="InterPro" id="IPR009057">
    <property type="entry name" value="Homeodomain-like_sf"/>
</dbReference>
<feature type="region of interest" description="Disordered" evidence="7">
    <location>
        <begin position="1"/>
        <end position="87"/>
    </location>
</feature>
<dbReference type="Proteomes" id="UP000218811">
    <property type="component" value="Unassembled WGS sequence"/>
</dbReference>
<evidence type="ECO:0000256" key="7">
    <source>
        <dbReference type="SAM" id="MobiDB-lite"/>
    </source>
</evidence>